<reference evidence="1 2" key="1">
    <citation type="journal article" date="2010" name="Stand. Genomic Sci.">
        <title>Complete genome sequence of Ignisphaera aggregans type strain (AQ1.S1).</title>
        <authorList>
            <person name="Goker M."/>
            <person name="Held B."/>
            <person name="Lapidus A."/>
            <person name="Nolan M."/>
            <person name="Spring S."/>
            <person name="Yasawong M."/>
            <person name="Lucas S."/>
            <person name="Glavina Del Rio T."/>
            <person name="Tice H."/>
            <person name="Cheng J.F."/>
            <person name="Goodwin L."/>
            <person name="Tapia R."/>
            <person name="Pitluck S."/>
            <person name="Liolios K."/>
            <person name="Ivanova N."/>
            <person name="Mavromatis K."/>
            <person name="Mikhailova N."/>
            <person name="Pati A."/>
            <person name="Chen A."/>
            <person name="Palaniappan K."/>
            <person name="Brambilla E."/>
            <person name="Land M."/>
            <person name="Hauser L."/>
            <person name="Chang Y.J."/>
            <person name="Jeffries C.D."/>
            <person name="Brettin T."/>
            <person name="Detter J.C."/>
            <person name="Han C."/>
            <person name="Rohde M."/>
            <person name="Sikorski J."/>
            <person name="Woyke T."/>
            <person name="Bristow J."/>
            <person name="Eisen J.A."/>
            <person name="Markowitz V."/>
            <person name="Hugenholtz P."/>
            <person name="Kyrpides N.C."/>
            <person name="Klenk H.P."/>
        </authorList>
    </citation>
    <scope>NUCLEOTIDE SEQUENCE [LARGE SCALE GENOMIC DNA]</scope>
    <source>
        <strain evidence="2">DSM 17230 / JCM 13409 / AQ1.S1</strain>
    </source>
</reference>
<dbReference type="AlphaFoldDB" id="E0STW3"/>
<keyword evidence="2" id="KW-1185">Reference proteome</keyword>
<gene>
    <name evidence="1" type="ordered locus">Igag_0913</name>
</gene>
<protein>
    <submittedName>
        <fullName evidence="1">Uncharacterized protein</fullName>
    </submittedName>
</protein>
<accession>E0STW3</accession>
<dbReference type="HOGENOM" id="CLU_1943835_0_0_2"/>
<organism evidence="1 2">
    <name type="scientific">Ignisphaera aggregans (strain DSM 17230 / JCM 13409 / AQ1.S1)</name>
    <dbReference type="NCBI Taxonomy" id="583356"/>
    <lineage>
        <taxon>Archaea</taxon>
        <taxon>Thermoproteota</taxon>
        <taxon>Thermoprotei</taxon>
        <taxon>Desulfurococcales</taxon>
        <taxon>Desulfurococcaceae</taxon>
        <taxon>Ignisphaera</taxon>
    </lineage>
</organism>
<dbReference type="KEGG" id="iag:Igag_0913"/>
<evidence type="ECO:0000313" key="1">
    <source>
        <dbReference type="EMBL" id="ADM27729.1"/>
    </source>
</evidence>
<evidence type="ECO:0000313" key="2">
    <source>
        <dbReference type="Proteomes" id="UP000001304"/>
    </source>
</evidence>
<dbReference type="Proteomes" id="UP000001304">
    <property type="component" value="Chromosome"/>
</dbReference>
<dbReference type="EMBL" id="CP002098">
    <property type="protein sequence ID" value="ADM27729.1"/>
    <property type="molecule type" value="Genomic_DNA"/>
</dbReference>
<sequence length="129" mass="15008">MSQEKPSIEESIDIVGEYLAAFLAVEQDWGAIDGLMHAHRPEEALMYYDMALRHVHKVMEELEELGLKLWFLHGFDQHSKNVRDLLCDEGKVKSVALKLVERALSKYPKYYAKLKKETEKEEEKEEVEG</sequence>
<dbReference type="STRING" id="583356.Igag_0913"/>
<name>E0STW3_IGNAA</name>
<dbReference type="BioCyc" id="IAGG583356:GHAH-896-MONOMER"/>
<proteinExistence type="predicted"/>